<protein>
    <submittedName>
        <fullName evidence="5">DUF4179 domain-containing protein</fullName>
    </submittedName>
</protein>
<keyword evidence="6" id="KW-1185">Reference proteome</keyword>
<proteinExistence type="predicted"/>
<dbReference type="InterPro" id="IPR025436">
    <property type="entry name" value="DUF4179"/>
</dbReference>
<keyword evidence="2" id="KW-1133">Transmembrane helix</keyword>
<reference evidence="5 6" key="1">
    <citation type="submission" date="2024-09" db="EMBL/GenBank/DDBJ databases">
        <authorList>
            <person name="Sun Q."/>
            <person name="Mori K."/>
        </authorList>
    </citation>
    <scope>NUCLEOTIDE SEQUENCE [LARGE SCALE GENOMIC DNA]</scope>
    <source>
        <strain evidence="5 6">CCM 4839</strain>
    </source>
</reference>
<feature type="domain" description="DUF5643" evidence="4">
    <location>
        <begin position="272"/>
        <end position="377"/>
    </location>
</feature>
<name>A0ABV6JLR7_9BACL</name>
<feature type="region of interest" description="Disordered" evidence="1">
    <location>
        <begin position="1"/>
        <end position="44"/>
    </location>
</feature>
<dbReference type="InterPro" id="IPR040680">
    <property type="entry name" value="DUF5643"/>
</dbReference>
<evidence type="ECO:0000313" key="6">
    <source>
        <dbReference type="Proteomes" id="UP001589818"/>
    </source>
</evidence>
<gene>
    <name evidence="5" type="ORF">ACFFJ8_36180</name>
</gene>
<dbReference type="Pfam" id="PF13786">
    <property type="entry name" value="DUF4179"/>
    <property type="match status" value="1"/>
</dbReference>
<evidence type="ECO:0000256" key="2">
    <source>
        <dbReference type="SAM" id="Phobius"/>
    </source>
</evidence>
<keyword evidence="2" id="KW-0472">Membrane</keyword>
<evidence type="ECO:0000259" key="3">
    <source>
        <dbReference type="Pfam" id="PF13786"/>
    </source>
</evidence>
<feature type="domain" description="DUF4179" evidence="3">
    <location>
        <begin position="92"/>
        <end position="182"/>
    </location>
</feature>
<accession>A0ABV6JLR7</accession>
<evidence type="ECO:0000313" key="5">
    <source>
        <dbReference type="EMBL" id="MFC0396776.1"/>
    </source>
</evidence>
<dbReference type="RefSeq" id="WP_204821438.1">
    <property type="nucleotide sequence ID" value="NZ_JANHOF010000012.1"/>
</dbReference>
<feature type="transmembrane region" description="Helical" evidence="2">
    <location>
        <begin position="94"/>
        <end position="113"/>
    </location>
</feature>
<comment type="caution">
    <text evidence="5">The sequence shown here is derived from an EMBL/GenBank/DDBJ whole genome shotgun (WGS) entry which is preliminary data.</text>
</comment>
<dbReference type="EMBL" id="JBHLVF010000064">
    <property type="protein sequence ID" value="MFC0396776.1"/>
    <property type="molecule type" value="Genomic_DNA"/>
</dbReference>
<evidence type="ECO:0000259" key="4">
    <source>
        <dbReference type="Pfam" id="PF18705"/>
    </source>
</evidence>
<dbReference type="Pfam" id="PF18705">
    <property type="entry name" value="DUF5643"/>
    <property type="match status" value="1"/>
</dbReference>
<keyword evidence="2" id="KW-0812">Transmembrane</keyword>
<dbReference type="Gene3D" id="2.60.40.1630">
    <property type="entry name" value="bacillus anthracis domain"/>
    <property type="match status" value="1"/>
</dbReference>
<sequence>MNEKQGRIPNDSNGEQAAQHGENKKREKIMMQGESVEQPEVEMDETKLVESLRGEGLRLEAIASGISEVKVEEAIRRGLERGKERSKPRRRWRIGMGMGASIACFVLLFAFTVRVSPVFASAMRDIPGIGAFVKLVEHDSALMTAIDKDFIQPIGKTVEKNGVQLTVEGIIADERRLVVLYTSNVTKGWGETRVSFSFYDEQDKELTGTIMADYSSVGKTANEPREAQDMVDLQLTSSVKMPKQVKMKAMVNDTELEVHFPIDHSRFEGLSQEMEIGKTVEIDGQKITFESAKLSPLQLEVVVRDDPANSSRVKGFIRMVIEDERGESWRWTNSYGLPEGGRVYHFESNYFNRPKQLMIKADGIFTVAKESKLIVDTEKKKIIEAPDGRVILEAVEGKEDHQLLTFSIGQLDEVELINASYNLVGSKFTDGTGKQHELASINNFMSGSFESGQNKKNVYVPLPKGDYPQPLTFQVEDYPGYVMKPFEIEINP</sequence>
<organism evidence="5 6">
    <name type="scientific">Paenibacillus mendelii</name>
    <dbReference type="NCBI Taxonomy" id="206163"/>
    <lineage>
        <taxon>Bacteria</taxon>
        <taxon>Bacillati</taxon>
        <taxon>Bacillota</taxon>
        <taxon>Bacilli</taxon>
        <taxon>Bacillales</taxon>
        <taxon>Paenibacillaceae</taxon>
        <taxon>Paenibacillus</taxon>
    </lineage>
</organism>
<evidence type="ECO:0000256" key="1">
    <source>
        <dbReference type="SAM" id="MobiDB-lite"/>
    </source>
</evidence>
<dbReference type="Proteomes" id="UP001589818">
    <property type="component" value="Unassembled WGS sequence"/>
</dbReference>